<keyword evidence="2" id="KW-0378">Hydrolase</keyword>
<dbReference type="GO" id="GO:0004252">
    <property type="term" value="F:serine-type endopeptidase activity"/>
    <property type="evidence" value="ECO:0007669"/>
    <property type="project" value="InterPro"/>
</dbReference>
<dbReference type="Proteomes" id="UP000460272">
    <property type="component" value="Unassembled WGS sequence"/>
</dbReference>
<dbReference type="Gene3D" id="2.40.10.120">
    <property type="match status" value="1"/>
</dbReference>
<evidence type="ECO:0000313" key="6">
    <source>
        <dbReference type="Proteomes" id="UP000460272"/>
    </source>
</evidence>
<dbReference type="InterPro" id="IPR009003">
    <property type="entry name" value="Peptidase_S1_PA"/>
</dbReference>
<dbReference type="Pfam" id="PF13365">
    <property type="entry name" value="Trypsin_2"/>
    <property type="match status" value="1"/>
</dbReference>
<dbReference type="PANTHER" id="PTHR43343">
    <property type="entry name" value="PEPTIDASE S12"/>
    <property type="match status" value="1"/>
</dbReference>
<dbReference type="InterPro" id="IPR036034">
    <property type="entry name" value="PDZ_sf"/>
</dbReference>
<accession>A0A6P2BZI9</accession>
<dbReference type="PROSITE" id="PS50106">
    <property type="entry name" value="PDZ"/>
    <property type="match status" value="1"/>
</dbReference>
<reference evidence="5 6" key="1">
    <citation type="submission" date="2018-11" db="EMBL/GenBank/DDBJ databases">
        <title>Trebonia kvetii gen.nov., sp.nov., a novel acidophilic actinobacterium, and proposal of the new actinobacterial family Treboniaceae fam. nov.</title>
        <authorList>
            <person name="Rapoport D."/>
            <person name="Sagova-Mareckova M."/>
            <person name="Sedlacek I."/>
            <person name="Provaznik J."/>
            <person name="Kralova S."/>
            <person name="Pavlinic D."/>
            <person name="Benes V."/>
            <person name="Kopecky J."/>
        </authorList>
    </citation>
    <scope>NUCLEOTIDE SEQUENCE [LARGE SCALE GENOMIC DNA]</scope>
    <source>
        <strain evidence="5 6">15Tr583</strain>
    </source>
</reference>
<dbReference type="SUPFAM" id="SSF50494">
    <property type="entry name" value="Trypsin-like serine proteases"/>
    <property type="match status" value="1"/>
</dbReference>
<feature type="chain" id="PRO_5038821797" evidence="3">
    <location>
        <begin position="29"/>
        <end position="381"/>
    </location>
</feature>
<keyword evidence="3" id="KW-0732">Signal</keyword>
<dbReference type="AlphaFoldDB" id="A0A6P2BZI9"/>
<keyword evidence="1" id="KW-0645">Protease</keyword>
<dbReference type="SMART" id="SM00228">
    <property type="entry name" value="PDZ"/>
    <property type="match status" value="1"/>
</dbReference>
<evidence type="ECO:0000256" key="2">
    <source>
        <dbReference type="ARBA" id="ARBA00022801"/>
    </source>
</evidence>
<dbReference type="InterPro" id="IPR001478">
    <property type="entry name" value="PDZ"/>
</dbReference>
<name>A0A6P2BZI9_9ACTN</name>
<dbReference type="OrthoDB" id="73775at2"/>
<comment type="caution">
    <text evidence="5">The sequence shown here is derived from an EMBL/GenBank/DDBJ whole genome shotgun (WGS) entry which is preliminary data.</text>
</comment>
<evidence type="ECO:0000259" key="4">
    <source>
        <dbReference type="PROSITE" id="PS50106"/>
    </source>
</evidence>
<dbReference type="Pfam" id="PF13180">
    <property type="entry name" value="PDZ_2"/>
    <property type="match status" value="1"/>
</dbReference>
<dbReference type="InterPro" id="IPR051201">
    <property type="entry name" value="Chloro_Bact_Ser_Proteases"/>
</dbReference>
<dbReference type="PANTHER" id="PTHR43343:SF3">
    <property type="entry name" value="PROTEASE DO-LIKE 8, CHLOROPLASTIC"/>
    <property type="match status" value="1"/>
</dbReference>
<protein>
    <submittedName>
        <fullName evidence="5">PDZ domain-containing protein</fullName>
    </submittedName>
</protein>
<sequence length="381" mass="36510">MRMTQRARNATIAVAAATAIGASGVAVGAATAAPAPAPNPVANASAAGLPASTGTANTAPATGAAAPGTQVTVGGERASYADVVRRVLPSVVLISTTEGLGSGVVLDKAGNIVTNAHVAGGATTFQVQVAGDTAPRSARLVGSYQPDDLAVIRVDDPSGLKPARFGDSAKAQAGDVVLAVGNPLGLSGSVTSGIISATGRVVTEPASGDGRPGATLPDAIQTSAPINPGNSGGALVTVAGDVVGIPTLTAAGAQSGASVQGIGFAIPSNLVRDIARQLVGSGHVTNSHRAAIGAQVGTVTGQDGTPGGTGIVAVTSGGPADKAGLRAGDVIRTAGGTSTPDTQALATALAAAHPGDKIALEVVRGTERLTVTVTLGELPAS</sequence>
<organism evidence="5 6">
    <name type="scientific">Trebonia kvetii</name>
    <dbReference type="NCBI Taxonomy" id="2480626"/>
    <lineage>
        <taxon>Bacteria</taxon>
        <taxon>Bacillati</taxon>
        <taxon>Actinomycetota</taxon>
        <taxon>Actinomycetes</taxon>
        <taxon>Streptosporangiales</taxon>
        <taxon>Treboniaceae</taxon>
        <taxon>Trebonia</taxon>
    </lineage>
</organism>
<evidence type="ECO:0000313" key="5">
    <source>
        <dbReference type="EMBL" id="TVZ03611.1"/>
    </source>
</evidence>
<keyword evidence="6" id="KW-1185">Reference proteome</keyword>
<dbReference type="Gene3D" id="2.30.42.10">
    <property type="match status" value="1"/>
</dbReference>
<dbReference type="EMBL" id="RPFW01000004">
    <property type="protein sequence ID" value="TVZ03611.1"/>
    <property type="molecule type" value="Genomic_DNA"/>
</dbReference>
<feature type="signal peptide" evidence="3">
    <location>
        <begin position="1"/>
        <end position="28"/>
    </location>
</feature>
<proteinExistence type="predicted"/>
<dbReference type="RefSeq" id="WP_145856547.1">
    <property type="nucleotide sequence ID" value="NZ_RPFW01000004.1"/>
</dbReference>
<dbReference type="PRINTS" id="PR00834">
    <property type="entry name" value="PROTEASES2C"/>
</dbReference>
<dbReference type="SUPFAM" id="SSF50156">
    <property type="entry name" value="PDZ domain-like"/>
    <property type="match status" value="1"/>
</dbReference>
<evidence type="ECO:0000256" key="1">
    <source>
        <dbReference type="ARBA" id="ARBA00022670"/>
    </source>
</evidence>
<gene>
    <name evidence="5" type="ORF">EAS64_24925</name>
</gene>
<evidence type="ECO:0000256" key="3">
    <source>
        <dbReference type="SAM" id="SignalP"/>
    </source>
</evidence>
<dbReference type="InterPro" id="IPR001940">
    <property type="entry name" value="Peptidase_S1C"/>
</dbReference>
<dbReference type="GO" id="GO:0006508">
    <property type="term" value="P:proteolysis"/>
    <property type="evidence" value="ECO:0007669"/>
    <property type="project" value="UniProtKB-KW"/>
</dbReference>
<feature type="domain" description="PDZ" evidence="4">
    <location>
        <begin position="281"/>
        <end position="366"/>
    </location>
</feature>